<dbReference type="EMBL" id="CAKOGL010000023">
    <property type="protein sequence ID" value="CAH2100867.1"/>
    <property type="molecule type" value="Genomic_DNA"/>
</dbReference>
<dbReference type="AlphaFoldDB" id="A0AAU9USL2"/>
<comment type="caution">
    <text evidence="1">The sequence shown here is derived from an EMBL/GenBank/DDBJ whole genome shotgun (WGS) entry which is preliminary data.</text>
</comment>
<gene>
    <name evidence="1" type="ORF">EEDITHA_LOCUS15679</name>
</gene>
<evidence type="ECO:0000313" key="1">
    <source>
        <dbReference type="EMBL" id="CAH2100867.1"/>
    </source>
</evidence>
<evidence type="ECO:0000313" key="2">
    <source>
        <dbReference type="Proteomes" id="UP001153954"/>
    </source>
</evidence>
<accession>A0AAU9USL2</accession>
<protein>
    <recommendedName>
        <fullName evidence="3">Endonuclease-reverse transcriptase</fullName>
    </recommendedName>
</protein>
<dbReference type="Proteomes" id="UP001153954">
    <property type="component" value="Unassembled WGS sequence"/>
</dbReference>
<evidence type="ECO:0008006" key="3">
    <source>
        <dbReference type="Google" id="ProtNLM"/>
    </source>
</evidence>
<organism evidence="1 2">
    <name type="scientific">Euphydryas editha</name>
    <name type="common">Edith's checkerspot</name>
    <dbReference type="NCBI Taxonomy" id="104508"/>
    <lineage>
        <taxon>Eukaryota</taxon>
        <taxon>Metazoa</taxon>
        <taxon>Ecdysozoa</taxon>
        <taxon>Arthropoda</taxon>
        <taxon>Hexapoda</taxon>
        <taxon>Insecta</taxon>
        <taxon>Pterygota</taxon>
        <taxon>Neoptera</taxon>
        <taxon>Endopterygota</taxon>
        <taxon>Lepidoptera</taxon>
        <taxon>Glossata</taxon>
        <taxon>Ditrysia</taxon>
        <taxon>Papilionoidea</taxon>
        <taxon>Nymphalidae</taxon>
        <taxon>Nymphalinae</taxon>
        <taxon>Euphydryas</taxon>
    </lineage>
</organism>
<name>A0AAU9USL2_EUPED</name>
<reference evidence="1" key="1">
    <citation type="submission" date="2022-03" db="EMBL/GenBank/DDBJ databases">
        <authorList>
            <person name="Tunstrom K."/>
        </authorList>
    </citation>
    <scope>NUCLEOTIDE SEQUENCE</scope>
</reference>
<sequence>MINSYKRTISLEHKPLQYVEIYIIYLGKHITLDSNSNELEVERRTKKQTVDALHHAQRLKFKWAGHVARLKDKRWTSKVTTWDGPQGKRRVGRPYTRWEDDIKKVAGPHWIHIAKDREKWKSLEEAFT</sequence>
<proteinExistence type="predicted"/>
<keyword evidence="2" id="KW-1185">Reference proteome</keyword>